<dbReference type="RefSeq" id="WP_003336339.1">
    <property type="nucleotide sequence ID" value="NZ_CP007806.1"/>
</dbReference>
<reference evidence="2 3" key="1">
    <citation type="journal article" date="2011" name="J. Bacteriol.">
        <title>Genome sequence of Brevibacillus laterosporus LMG 15441, a pathogen of invertebrates.</title>
        <authorList>
            <person name="Djukic M."/>
            <person name="Poehlein A."/>
            <person name="Thurmer A."/>
            <person name="Daniel R."/>
        </authorList>
    </citation>
    <scope>NUCLEOTIDE SEQUENCE [LARGE SCALE GENOMIC DNA]</scope>
    <source>
        <strain evidence="2 3">LMG 15441</strain>
    </source>
</reference>
<dbReference type="AlphaFoldDB" id="A0A075R6R5"/>
<dbReference type="Gene3D" id="3.40.50.300">
    <property type="entry name" value="P-loop containing nucleotide triphosphate hydrolases"/>
    <property type="match status" value="1"/>
</dbReference>
<dbReference type="CDD" id="cd00882">
    <property type="entry name" value="Ras_like_GTPase"/>
    <property type="match status" value="1"/>
</dbReference>
<sequence>MGKIIMLVGRTGCGKTTLTQALMNTKLSYHKTQMIETVENIIDTPGEYIENRNYYRALIVTSAECDLIGFVQACTDQASLFPVQFASAFAKPVIGIVTKVDRCNQQEELERAEQFLREAGAQQIFHVSSYEKKGLEKIKELLAGNT</sequence>
<name>A0A075R6R5_BRELA</name>
<comment type="similarity">
    <text evidence="1">Belongs to the EutP/PduV family.</text>
</comment>
<dbReference type="InterPro" id="IPR012381">
    <property type="entry name" value="EutP_PduV"/>
</dbReference>
<dbReference type="InterPro" id="IPR027417">
    <property type="entry name" value="P-loop_NTPase"/>
</dbReference>
<dbReference type="EMBL" id="CP007806">
    <property type="protein sequence ID" value="AIG26863.1"/>
    <property type="molecule type" value="Genomic_DNA"/>
</dbReference>
<gene>
    <name evidence="2" type="primary">pduV_1</name>
    <name evidence="2" type="ORF">BRLA_c025440</name>
</gene>
<dbReference type="PIRSF" id="PIRSF036409">
    <property type="entry name" value="EutP_PduV"/>
    <property type="match status" value="1"/>
</dbReference>
<evidence type="ECO:0000313" key="3">
    <source>
        <dbReference type="Proteomes" id="UP000005850"/>
    </source>
</evidence>
<proteinExistence type="inferred from homology"/>
<dbReference type="SUPFAM" id="SSF52540">
    <property type="entry name" value="P-loop containing nucleoside triphosphate hydrolases"/>
    <property type="match status" value="1"/>
</dbReference>
<dbReference type="GO" id="GO:0005524">
    <property type="term" value="F:ATP binding"/>
    <property type="evidence" value="ECO:0007669"/>
    <property type="project" value="UniProtKB-UniRule"/>
</dbReference>
<evidence type="ECO:0000256" key="1">
    <source>
        <dbReference type="PIRNR" id="PIRNR036409"/>
    </source>
</evidence>
<evidence type="ECO:0000313" key="2">
    <source>
        <dbReference type="EMBL" id="AIG26863.1"/>
    </source>
</evidence>
<dbReference type="GO" id="GO:0006576">
    <property type="term" value="P:biogenic amine metabolic process"/>
    <property type="evidence" value="ECO:0007669"/>
    <property type="project" value="InterPro"/>
</dbReference>
<dbReference type="STRING" id="1042163.BRLA_c025440"/>
<dbReference type="PANTHER" id="PTHR40453:SF1">
    <property type="entry name" value="PROTEIN YOEF"/>
    <property type="match status" value="1"/>
</dbReference>
<dbReference type="PANTHER" id="PTHR40453">
    <property type="entry name" value="PROTEIN YOEF"/>
    <property type="match status" value="1"/>
</dbReference>
<dbReference type="HOGENOM" id="CLU_113298_2_0_9"/>
<dbReference type="Proteomes" id="UP000005850">
    <property type="component" value="Chromosome"/>
</dbReference>
<dbReference type="Pfam" id="PF10662">
    <property type="entry name" value="PduV-EutP"/>
    <property type="match status" value="1"/>
</dbReference>
<dbReference type="eggNOG" id="COG4917">
    <property type="taxonomic scope" value="Bacteria"/>
</dbReference>
<dbReference type="KEGG" id="blr:BRLA_c025440"/>
<protein>
    <submittedName>
        <fullName evidence="2">Propanediol utilization protein PduV</fullName>
    </submittedName>
</protein>
<accession>A0A075R6R5</accession>
<keyword evidence="3" id="KW-1185">Reference proteome</keyword>
<dbReference type="NCBIfam" id="TIGR02528">
    <property type="entry name" value="EutP"/>
    <property type="match status" value="1"/>
</dbReference>
<keyword evidence="1" id="KW-0547">Nucleotide-binding</keyword>
<organism evidence="2 3">
    <name type="scientific">Brevibacillus laterosporus LMG 15441</name>
    <dbReference type="NCBI Taxonomy" id="1042163"/>
    <lineage>
        <taxon>Bacteria</taxon>
        <taxon>Bacillati</taxon>
        <taxon>Bacillota</taxon>
        <taxon>Bacilli</taxon>
        <taxon>Bacillales</taxon>
        <taxon>Paenibacillaceae</taxon>
        <taxon>Brevibacillus</taxon>
    </lineage>
</organism>